<feature type="transmembrane region" description="Helical" evidence="6">
    <location>
        <begin position="141"/>
        <end position="159"/>
    </location>
</feature>
<feature type="transmembrane region" description="Helical" evidence="6">
    <location>
        <begin position="36"/>
        <end position="55"/>
    </location>
</feature>
<dbReference type="GO" id="GO:0005783">
    <property type="term" value="C:endoplasmic reticulum"/>
    <property type="evidence" value="ECO:0007669"/>
    <property type="project" value="TreeGrafter"/>
</dbReference>
<feature type="transmembrane region" description="Helical" evidence="6">
    <location>
        <begin position="111"/>
        <end position="129"/>
    </location>
</feature>
<dbReference type="STRING" id="1745343.A0A2J6QJY2"/>
<evidence type="ECO:0000256" key="6">
    <source>
        <dbReference type="SAM" id="Phobius"/>
    </source>
</evidence>
<dbReference type="PROSITE" id="PS50922">
    <property type="entry name" value="TLC"/>
    <property type="match status" value="1"/>
</dbReference>
<dbReference type="SMART" id="SM00724">
    <property type="entry name" value="TLC"/>
    <property type="match status" value="1"/>
</dbReference>
<dbReference type="GO" id="GO:0055088">
    <property type="term" value="P:lipid homeostasis"/>
    <property type="evidence" value="ECO:0007669"/>
    <property type="project" value="TreeGrafter"/>
</dbReference>
<name>A0A2J6QJY2_9HELO</name>
<organism evidence="8 9">
    <name type="scientific">Hyaloscypha hepaticicola</name>
    <dbReference type="NCBI Taxonomy" id="2082293"/>
    <lineage>
        <taxon>Eukaryota</taxon>
        <taxon>Fungi</taxon>
        <taxon>Dikarya</taxon>
        <taxon>Ascomycota</taxon>
        <taxon>Pezizomycotina</taxon>
        <taxon>Leotiomycetes</taxon>
        <taxon>Helotiales</taxon>
        <taxon>Hyaloscyphaceae</taxon>
        <taxon>Hyaloscypha</taxon>
    </lineage>
</organism>
<keyword evidence="2 5" id="KW-0812">Transmembrane</keyword>
<evidence type="ECO:0000256" key="2">
    <source>
        <dbReference type="ARBA" id="ARBA00022692"/>
    </source>
</evidence>
<feature type="transmembrane region" description="Helical" evidence="6">
    <location>
        <begin position="165"/>
        <end position="188"/>
    </location>
</feature>
<reference evidence="8 9" key="1">
    <citation type="submission" date="2016-05" db="EMBL/GenBank/DDBJ databases">
        <title>A degradative enzymes factory behind the ericoid mycorrhizal symbiosis.</title>
        <authorList>
            <consortium name="DOE Joint Genome Institute"/>
            <person name="Martino E."/>
            <person name="Morin E."/>
            <person name="Grelet G."/>
            <person name="Kuo A."/>
            <person name="Kohler A."/>
            <person name="Daghino S."/>
            <person name="Barry K."/>
            <person name="Choi C."/>
            <person name="Cichocki N."/>
            <person name="Clum A."/>
            <person name="Copeland A."/>
            <person name="Hainaut M."/>
            <person name="Haridas S."/>
            <person name="Labutti K."/>
            <person name="Lindquist E."/>
            <person name="Lipzen A."/>
            <person name="Khouja H.-R."/>
            <person name="Murat C."/>
            <person name="Ohm R."/>
            <person name="Olson A."/>
            <person name="Spatafora J."/>
            <person name="Veneault-Fourrey C."/>
            <person name="Henrissat B."/>
            <person name="Grigoriev I."/>
            <person name="Martin F."/>
            <person name="Perotto S."/>
        </authorList>
    </citation>
    <scope>NUCLEOTIDE SEQUENCE [LARGE SCALE GENOMIC DNA]</scope>
    <source>
        <strain evidence="8 9">UAMH 7357</strain>
    </source>
</reference>
<evidence type="ECO:0000313" key="9">
    <source>
        <dbReference type="Proteomes" id="UP000235672"/>
    </source>
</evidence>
<evidence type="ECO:0000256" key="5">
    <source>
        <dbReference type="PROSITE-ProRule" id="PRU00205"/>
    </source>
</evidence>
<evidence type="ECO:0000259" key="7">
    <source>
        <dbReference type="PROSITE" id="PS50922"/>
    </source>
</evidence>
<comment type="subcellular location">
    <subcellularLocation>
        <location evidence="1">Membrane</location>
        <topology evidence="1">Multi-pass membrane protein</topology>
    </subcellularLocation>
</comment>
<dbReference type="OrthoDB" id="10266980at2759"/>
<proteinExistence type="predicted"/>
<sequence length="361" mass="41215">MHDPFPIPPLPWLSKAVQPFADYFHLTTLPLHIHEVLGSFLAYTFINTVFAPVVSKWLFPVQYPKLSAERKINWDVHIVSLVQSTTINALALWVMFTDNERKNMSWEERVWGYTGAAGMIQGLATGYFLWDLMITLQHAKVFGLGMLAHAFSALLVFSFGFRPFVNFYGCTFILYELSSPFLNFHWFFDKLEMTGSKPQLYNGLMLLFTFFCCRLVWGTYQSVRVYQDVWRALHHRPAAATIHFDALNNATSAGADAALGKSALPIHDGIMQFAGEEFVPLWLAFTYLGSNVVLNTLNFYWFGKMIDAVRKRFQPPKEQRRKEKAIATKTTGADGKVKIDIDETEVRRRIVVEDEGISAIS</sequence>
<evidence type="ECO:0000256" key="4">
    <source>
        <dbReference type="ARBA" id="ARBA00023136"/>
    </source>
</evidence>
<feature type="transmembrane region" description="Helical" evidence="6">
    <location>
        <begin position="200"/>
        <end position="220"/>
    </location>
</feature>
<dbReference type="PANTHER" id="PTHR13439">
    <property type="entry name" value="CT120 PROTEIN"/>
    <property type="match status" value="1"/>
</dbReference>
<dbReference type="InterPro" id="IPR006634">
    <property type="entry name" value="TLC-dom"/>
</dbReference>
<feature type="transmembrane region" description="Helical" evidence="6">
    <location>
        <begin position="76"/>
        <end position="96"/>
    </location>
</feature>
<accession>A0A2J6QJY2</accession>
<keyword evidence="3 6" id="KW-1133">Transmembrane helix</keyword>
<dbReference type="EMBL" id="KZ613467">
    <property type="protein sequence ID" value="PMD26574.1"/>
    <property type="molecule type" value="Genomic_DNA"/>
</dbReference>
<dbReference type="InterPro" id="IPR050846">
    <property type="entry name" value="TLCD"/>
</dbReference>
<keyword evidence="9" id="KW-1185">Reference proteome</keyword>
<keyword evidence="4 5" id="KW-0472">Membrane</keyword>
<dbReference type="Proteomes" id="UP000235672">
    <property type="component" value="Unassembled WGS sequence"/>
</dbReference>
<gene>
    <name evidence="8" type="ORF">NA56DRAFT_290367</name>
</gene>
<dbReference type="Pfam" id="PF03798">
    <property type="entry name" value="TRAM_LAG1_CLN8"/>
    <property type="match status" value="1"/>
</dbReference>
<protein>
    <submittedName>
        <fullName evidence="8">DUF887-domain-containing protein</fullName>
    </submittedName>
</protein>
<feature type="domain" description="TLC" evidence="7">
    <location>
        <begin position="69"/>
        <end position="314"/>
    </location>
</feature>
<evidence type="ECO:0000313" key="8">
    <source>
        <dbReference type="EMBL" id="PMD26574.1"/>
    </source>
</evidence>
<feature type="transmembrane region" description="Helical" evidence="6">
    <location>
        <begin position="281"/>
        <end position="302"/>
    </location>
</feature>
<dbReference type="GO" id="GO:0016020">
    <property type="term" value="C:membrane"/>
    <property type="evidence" value="ECO:0007669"/>
    <property type="project" value="UniProtKB-SubCell"/>
</dbReference>
<evidence type="ECO:0000256" key="3">
    <source>
        <dbReference type="ARBA" id="ARBA00022989"/>
    </source>
</evidence>
<dbReference type="AlphaFoldDB" id="A0A2J6QJY2"/>
<evidence type="ECO:0000256" key="1">
    <source>
        <dbReference type="ARBA" id="ARBA00004141"/>
    </source>
</evidence>
<dbReference type="PANTHER" id="PTHR13439:SF0">
    <property type="entry name" value="TOPOISOMERASE I DAMAGE AFFECTED PROTEIN 4"/>
    <property type="match status" value="1"/>
</dbReference>